<feature type="region of interest" description="Disordered" evidence="1">
    <location>
        <begin position="19"/>
        <end position="39"/>
    </location>
</feature>
<dbReference type="EMBL" id="JBHSJD010000002">
    <property type="protein sequence ID" value="MFC5021706.1"/>
    <property type="molecule type" value="Genomic_DNA"/>
</dbReference>
<protein>
    <submittedName>
        <fullName evidence="3">CHAT domain-containing protein</fullName>
    </submittedName>
</protein>
<feature type="region of interest" description="Disordered" evidence="1">
    <location>
        <begin position="348"/>
        <end position="369"/>
    </location>
</feature>
<proteinExistence type="predicted"/>
<dbReference type="InterPro" id="IPR024983">
    <property type="entry name" value="CHAT_dom"/>
</dbReference>
<evidence type="ECO:0000313" key="3">
    <source>
        <dbReference type="EMBL" id="MFC5021706.1"/>
    </source>
</evidence>
<feature type="domain" description="CHAT" evidence="2">
    <location>
        <begin position="1012"/>
        <end position="1306"/>
    </location>
</feature>
<gene>
    <name evidence="3" type="ORF">ACFPM3_06015</name>
</gene>
<organism evidence="3 4">
    <name type="scientific">Streptomyces coeruleoprunus</name>
    <dbReference type="NCBI Taxonomy" id="285563"/>
    <lineage>
        <taxon>Bacteria</taxon>
        <taxon>Bacillati</taxon>
        <taxon>Actinomycetota</taxon>
        <taxon>Actinomycetes</taxon>
        <taxon>Kitasatosporales</taxon>
        <taxon>Streptomycetaceae</taxon>
        <taxon>Streptomyces</taxon>
    </lineage>
</organism>
<reference evidence="4" key="1">
    <citation type="journal article" date="2019" name="Int. J. Syst. Evol. Microbiol.">
        <title>The Global Catalogue of Microorganisms (GCM) 10K type strain sequencing project: providing services to taxonomists for standard genome sequencing and annotation.</title>
        <authorList>
            <consortium name="The Broad Institute Genomics Platform"/>
            <consortium name="The Broad Institute Genome Sequencing Center for Infectious Disease"/>
            <person name="Wu L."/>
            <person name="Ma J."/>
        </authorList>
    </citation>
    <scope>NUCLEOTIDE SEQUENCE [LARGE SCALE GENOMIC DNA]</scope>
    <source>
        <strain evidence="4">CGMCC 4.1648</strain>
    </source>
</reference>
<feature type="compositionally biased region" description="Gly residues" evidence="1">
    <location>
        <begin position="351"/>
        <end position="369"/>
    </location>
</feature>
<accession>A0ABV9X8B6</accession>
<keyword evidence="4" id="KW-1185">Reference proteome</keyword>
<evidence type="ECO:0000313" key="4">
    <source>
        <dbReference type="Proteomes" id="UP001595829"/>
    </source>
</evidence>
<comment type="caution">
    <text evidence="3">The sequence shown here is derived from an EMBL/GenBank/DDBJ whole genome shotgun (WGS) entry which is preliminary data.</text>
</comment>
<evidence type="ECO:0000256" key="1">
    <source>
        <dbReference type="SAM" id="MobiDB-lite"/>
    </source>
</evidence>
<evidence type="ECO:0000259" key="2">
    <source>
        <dbReference type="Pfam" id="PF12770"/>
    </source>
</evidence>
<dbReference type="Gene3D" id="1.25.40.10">
    <property type="entry name" value="Tetratricopeptide repeat domain"/>
    <property type="match status" value="1"/>
</dbReference>
<sequence>MNDATSQVLWTGGPELEAYAGTGDEADLPPLPGPRSAPAGPAGPALVALWYWYRYLHRPGLSGLLELRAALATAGPLGAAVGPAALPTTPEVAGLPAPLRERAEQAAARQGLLHRLRSVLLPRPRGGARSSGDGRSLASDTIHDMLDLMARFDRDGERKVLDATLDNQVRWLESGLLPDLEAAAVLTDHARLTWTVAERWAPEYFAETERIAREAVRRTRPEKHDPHLANRLLLAARGAARQEDGAPGAPALVRAADDLRRAVEIARRAVPVSLEPARELVPVLVRLHGATGEDGPLTEALAVAHELVRATVDGHPRAGHHWALLAAVQRRAVARWGAAAVRAVLDRPTPGAGGGSGMSGADRTGGTGGVNRVEALWDAAENPGASAAARWGAAVELLDAVPGDDADRPLALVVAAEAELRHWREGGDDVTPLTARARAVRAADAAPPGHPLASRALVALAEATIHAAADPATAGPSDGGAAQRPTAAQGPAVALAEAAVAAVRQAVPLLRAGDPGTPESLDRLAGVLFAAVDVLTDITLLPESVDLRRQALALTPPGDTCRPFRLANLSQALRELADARADHALGDEAVACAREAADALPEGDPARDQVLFNLGAVLSSDPMRDEDAEGRLAEAEQAYRRGLAGLPAGHPDVLRFLSAIGRVRLLRYEETGDRRLLDDAVALVRDAVARTPRDHGMWWGRNECLARACTALHEAGGGTDPALRAEALAAWEVVATAPAAPAHQRVEAQERRAALARAAGDPALALRALEAALDELSVLSRRSLTGPWRKGGARHSARIAARAAEAALDCGRTDRAVELLENGRAVLYGQAIATRRHWAPLRAIDPEAAGRLAEIDARLGEADFLANVRVVTTEVVRRGLFGRKTEEKTDSVDLRPRWAEETRRLAAERAALLERLTRHPDFAELMRPEPLHRLRARVAGAPVVFVLAHRERGDALLVPADPERPVVRVPLPGLSEAAVRERVHRLEAAVADAGDVAAGFDRREAAQAEVHAVLAWLWDEVAGPVLERLPEHGPGAGGEPPRLWWCPVGAVVRLPLHAAGHHRAPRTGGPAGGRPRTVVDRVVPSYTPTLGALAHALRDTPPQGRGRDRTGALVVAVPDAPGMPPLPLAGQEAQAVMGSVPGSRLLLGGEATLPVVEAALRDHRIVHFACHGDSDAALTTLRGGGLHLASGETLTALHVQEARLEHGALAFLSACGTAEGHRDMPDEPMHLAAAFQLAGFRSVIGTLWPAPDSAAVAGAVYAGLTARGTRPPDTTFSADALNTALRAIRDTYPEVPTRWAAYLHTGA</sequence>
<dbReference type="Proteomes" id="UP001595829">
    <property type="component" value="Unassembled WGS sequence"/>
</dbReference>
<dbReference type="RefSeq" id="WP_345693652.1">
    <property type="nucleotide sequence ID" value="NZ_BAABIT010000001.1"/>
</dbReference>
<name>A0ABV9X8B6_9ACTN</name>
<dbReference type="InterPro" id="IPR011990">
    <property type="entry name" value="TPR-like_helical_dom_sf"/>
</dbReference>
<dbReference type="Pfam" id="PF12770">
    <property type="entry name" value="CHAT"/>
    <property type="match status" value="1"/>
</dbReference>